<name>A0A9W6GJX2_9FUSO</name>
<evidence type="ECO:0000313" key="2">
    <source>
        <dbReference type="EMBL" id="GLI55492.1"/>
    </source>
</evidence>
<organism evidence="2 3">
    <name type="scientific">Propionigenium maris DSM 9537</name>
    <dbReference type="NCBI Taxonomy" id="1123000"/>
    <lineage>
        <taxon>Bacteria</taxon>
        <taxon>Fusobacteriati</taxon>
        <taxon>Fusobacteriota</taxon>
        <taxon>Fusobacteriia</taxon>
        <taxon>Fusobacteriales</taxon>
        <taxon>Fusobacteriaceae</taxon>
        <taxon>Propionigenium</taxon>
    </lineage>
</organism>
<proteinExistence type="predicted"/>
<evidence type="ECO:0000313" key="3">
    <source>
        <dbReference type="Proteomes" id="UP001144471"/>
    </source>
</evidence>
<feature type="transmembrane region" description="Helical" evidence="1">
    <location>
        <begin position="42"/>
        <end position="66"/>
    </location>
</feature>
<gene>
    <name evidence="2" type="ORF">PM10SUCC1_10060</name>
</gene>
<reference evidence="2" key="1">
    <citation type="submission" date="2022-12" db="EMBL/GenBank/DDBJ databases">
        <title>Reference genome sequencing for broad-spectrum identification of bacterial and archaeal isolates by mass spectrometry.</title>
        <authorList>
            <person name="Sekiguchi Y."/>
            <person name="Tourlousse D.M."/>
        </authorList>
    </citation>
    <scope>NUCLEOTIDE SEQUENCE</scope>
    <source>
        <strain evidence="2">10succ1</strain>
    </source>
</reference>
<dbReference type="EMBL" id="BSDY01000004">
    <property type="protein sequence ID" value="GLI55492.1"/>
    <property type="molecule type" value="Genomic_DNA"/>
</dbReference>
<keyword evidence="1" id="KW-0812">Transmembrane</keyword>
<protein>
    <submittedName>
        <fullName evidence="2">Uncharacterized protein</fullName>
    </submittedName>
</protein>
<sequence>MKDRSNFELLNREDSRRKAEEEVKAVRPEKTSLDVEASEGELLWTCSLILIAYAGIGVILTGKLILDTLDYFGWTI</sequence>
<accession>A0A9W6GJX2</accession>
<comment type="caution">
    <text evidence="2">The sequence shown here is derived from an EMBL/GenBank/DDBJ whole genome shotgun (WGS) entry which is preliminary data.</text>
</comment>
<dbReference type="Proteomes" id="UP001144471">
    <property type="component" value="Unassembled WGS sequence"/>
</dbReference>
<dbReference type="AlphaFoldDB" id="A0A9W6GJX2"/>
<keyword evidence="1" id="KW-1133">Transmembrane helix</keyword>
<evidence type="ECO:0000256" key="1">
    <source>
        <dbReference type="SAM" id="Phobius"/>
    </source>
</evidence>
<keyword evidence="1" id="KW-0472">Membrane</keyword>
<keyword evidence="3" id="KW-1185">Reference proteome</keyword>
<dbReference type="RefSeq" id="WP_281833994.1">
    <property type="nucleotide sequence ID" value="NZ_BSDY01000004.1"/>
</dbReference>